<keyword evidence="2" id="KW-1133">Transmembrane helix</keyword>
<reference evidence="4" key="2">
    <citation type="submission" date="2013-12" db="EMBL/GenBank/DDBJ databases">
        <title>Evolution of pathogenesis and genome organization in the Tremellales.</title>
        <authorList>
            <person name="Cuomo C."/>
            <person name="Litvintseva A."/>
            <person name="Heitman J."/>
            <person name="Chen Y."/>
            <person name="Sun S."/>
            <person name="Springer D."/>
            <person name="Dromer F."/>
            <person name="Young S."/>
            <person name="Zeng Q."/>
            <person name="Chapman S."/>
            <person name="Gujja S."/>
            <person name="Saif S."/>
            <person name="Birren B."/>
        </authorList>
    </citation>
    <scope>NUCLEOTIDE SEQUENCE [LARGE SCALE GENOMIC DNA]</scope>
    <source>
        <strain evidence="4">BCC8398</strain>
    </source>
</reference>
<proteinExistence type="predicted"/>
<reference evidence="3 4" key="1">
    <citation type="submission" date="2013-07" db="EMBL/GenBank/DDBJ databases">
        <title>The Genome Sequence of Cryptococcus heveanensis BCC8398.</title>
        <authorList>
            <consortium name="The Broad Institute Genome Sequencing Platform"/>
            <person name="Cuomo C."/>
            <person name="Litvintseva A."/>
            <person name="Chen Y."/>
            <person name="Heitman J."/>
            <person name="Sun S."/>
            <person name="Springer D."/>
            <person name="Dromer F."/>
            <person name="Young S.K."/>
            <person name="Zeng Q."/>
            <person name="Gargeya S."/>
            <person name="Fitzgerald M."/>
            <person name="Abouelleil A."/>
            <person name="Alvarado L."/>
            <person name="Berlin A.M."/>
            <person name="Chapman S.B."/>
            <person name="Dewar J."/>
            <person name="Goldberg J."/>
            <person name="Griggs A."/>
            <person name="Gujja S."/>
            <person name="Hansen M."/>
            <person name="Howarth C."/>
            <person name="Imamovic A."/>
            <person name="Larimer J."/>
            <person name="McCowan C."/>
            <person name="Murphy C."/>
            <person name="Pearson M."/>
            <person name="Priest M."/>
            <person name="Roberts A."/>
            <person name="Saif S."/>
            <person name="Shea T."/>
            <person name="Sykes S."/>
            <person name="Wortman J."/>
            <person name="Nusbaum C."/>
            <person name="Birren B."/>
        </authorList>
    </citation>
    <scope>NUCLEOTIDE SEQUENCE [LARGE SCALE GENOMIC DNA]</scope>
    <source>
        <strain evidence="3 4">BCC8398</strain>
    </source>
</reference>
<dbReference type="Proteomes" id="UP000092666">
    <property type="component" value="Unassembled WGS sequence"/>
</dbReference>
<feature type="transmembrane region" description="Helical" evidence="2">
    <location>
        <begin position="204"/>
        <end position="233"/>
    </location>
</feature>
<feature type="coiled-coil region" evidence="1">
    <location>
        <begin position="165"/>
        <end position="207"/>
    </location>
</feature>
<dbReference type="OrthoDB" id="2574855at2759"/>
<gene>
    <name evidence="3" type="ORF">I316_04376</name>
</gene>
<dbReference type="AlphaFoldDB" id="A0A1B9GSI1"/>
<keyword evidence="1" id="KW-0175">Coiled coil</keyword>
<organism evidence="3 4">
    <name type="scientific">Kwoniella heveanensis BCC8398</name>
    <dbReference type="NCBI Taxonomy" id="1296120"/>
    <lineage>
        <taxon>Eukaryota</taxon>
        <taxon>Fungi</taxon>
        <taxon>Dikarya</taxon>
        <taxon>Basidiomycota</taxon>
        <taxon>Agaricomycotina</taxon>
        <taxon>Tremellomycetes</taxon>
        <taxon>Tremellales</taxon>
        <taxon>Cryptococcaceae</taxon>
        <taxon>Kwoniella</taxon>
    </lineage>
</organism>
<evidence type="ECO:0000313" key="3">
    <source>
        <dbReference type="EMBL" id="OCF34030.1"/>
    </source>
</evidence>
<evidence type="ECO:0000313" key="4">
    <source>
        <dbReference type="Proteomes" id="UP000092666"/>
    </source>
</evidence>
<keyword evidence="2" id="KW-0472">Membrane</keyword>
<protein>
    <submittedName>
        <fullName evidence="3">Uncharacterized protein</fullName>
    </submittedName>
</protein>
<keyword evidence="2" id="KW-0812">Transmembrane</keyword>
<evidence type="ECO:0000256" key="2">
    <source>
        <dbReference type="SAM" id="Phobius"/>
    </source>
</evidence>
<feature type="transmembrane region" description="Helical" evidence="2">
    <location>
        <begin position="21"/>
        <end position="40"/>
    </location>
</feature>
<feature type="transmembrane region" description="Helical" evidence="2">
    <location>
        <begin position="46"/>
        <end position="69"/>
    </location>
</feature>
<dbReference type="EMBL" id="KI669502">
    <property type="protein sequence ID" value="OCF34030.1"/>
    <property type="molecule type" value="Genomic_DNA"/>
</dbReference>
<evidence type="ECO:0000256" key="1">
    <source>
        <dbReference type="SAM" id="Coils"/>
    </source>
</evidence>
<sequence>MAEIIAEDPLEPKNGLTLTPFHLLTLLSASICLLLSLFPLPPPLSTFVSMCKRTTFLLVCLMLGHYVVVRQMDRWKHDWDKAKVEEKMRYDPLVKSKIEKKPNDWENANAHPSHFLTTRDGKPRLFPFPLGMAGGADSTKKNLWWEAGNSAHVGHYNQRETPEAREQLRLEMEGKEAARQKKAKKALKEYENNRKKWQKRLTHLKVISAIVIIGIFHRKLAVICLAGLIYYIFAMEFKAMLEVKKEDEEKPAKKRKKIPTTPGMAMTYLYEPANDGVKEHMAVPTKAPSHRLMTTFDNRYAS</sequence>
<accession>A0A1B9GSI1</accession>
<keyword evidence="4" id="KW-1185">Reference proteome</keyword>
<name>A0A1B9GSI1_9TREE</name>